<protein>
    <recommendedName>
        <fullName evidence="4">ATP-binding protein</fullName>
    </recommendedName>
</protein>
<keyword evidence="3" id="KW-1185">Reference proteome</keyword>
<feature type="compositionally biased region" description="Polar residues" evidence="1">
    <location>
        <begin position="169"/>
        <end position="184"/>
    </location>
</feature>
<evidence type="ECO:0000313" key="3">
    <source>
        <dbReference type="Proteomes" id="UP001501266"/>
    </source>
</evidence>
<feature type="region of interest" description="Disordered" evidence="1">
    <location>
        <begin position="169"/>
        <end position="213"/>
    </location>
</feature>
<gene>
    <name evidence="2" type="ORF">GCM10009640_19050</name>
</gene>
<sequence>MPDRARRLSGEAQRMRADEPGEASPAHLDATVSNAVSNLGPRAELQLDPNVLAKSYVDTGILLRLRNANHQIVYGRRGTGKSHVFLMLEHELNAADDVRAVYLDLRNTGSAQLVTDQTRSLTDRSISVYRDILSSLQGALYDLATDPSRADGGFEEVNRLAEAIRRQVTNATQRRTEAGSTSARGTHDGFELTPSNTRLSVRDQSSSTESRTVEETAAVRDTIVFAEVATALREATEALGLDRLYLLIDEWTHIPQDVQPFIAEFIKRTLLATRRITVKIASLEYRSRFSSVLPGHGRVGFEIGPDIAANLDLDDVYVFDRDPERVVEIFERVLFQHLSALTPDGRLPELGMGNAKSLRAKMFTDPKTFEELVRAGEGVVRDFLGVFGLAYFSAYGARRKIDMRAVEDAARDWYETDKSANLSDAQRVALDKIVSLVIGERKTKMFMLKREHSQNALILSLFDERVLHLIDRGYSDKENPGLRYNIYGLDYGTYVDLKRTKASPETTLFDGEPELSAEFSAEDDRSASALVPRADRRSIRRVILDPSDLE</sequence>
<dbReference type="SUPFAM" id="SSF52540">
    <property type="entry name" value="P-loop containing nucleoside triphosphate hydrolases"/>
    <property type="match status" value="1"/>
</dbReference>
<dbReference type="Gene3D" id="3.40.50.300">
    <property type="entry name" value="P-loop containing nucleotide triphosphate hydrolases"/>
    <property type="match status" value="1"/>
</dbReference>
<comment type="caution">
    <text evidence="2">The sequence shown here is derived from an EMBL/GenBank/DDBJ whole genome shotgun (WGS) entry which is preliminary data.</text>
</comment>
<dbReference type="EMBL" id="BAAAKK010000005">
    <property type="protein sequence ID" value="GAA1423937.1"/>
    <property type="molecule type" value="Genomic_DNA"/>
</dbReference>
<dbReference type="InterPro" id="IPR027417">
    <property type="entry name" value="P-loop_NTPase"/>
</dbReference>
<evidence type="ECO:0000313" key="2">
    <source>
        <dbReference type="EMBL" id="GAA1423937.1"/>
    </source>
</evidence>
<dbReference type="Pfam" id="PF24389">
    <property type="entry name" value="ORC-CDC6-like"/>
    <property type="match status" value="1"/>
</dbReference>
<name>A0ABN1YVZ0_9MICO</name>
<accession>A0ABN1YVZ0</accession>
<evidence type="ECO:0008006" key="4">
    <source>
        <dbReference type="Google" id="ProtNLM"/>
    </source>
</evidence>
<dbReference type="InterPro" id="IPR056955">
    <property type="entry name" value="ORC-CDC6-like"/>
</dbReference>
<feature type="compositionally biased region" description="Polar residues" evidence="1">
    <location>
        <begin position="193"/>
        <end position="204"/>
    </location>
</feature>
<feature type="region of interest" description="Disordered" evidence="1">
    <location>
        <begin position="1"/>
        <end position="26"/>
    </location>
</feature>
<organism evidence="2 3">
    <name type="scientific">Agrococcus citreus</name>
    <dbReference type="NCBI Taxonomy" id="84643"/>
    <lineage>
        <taxon>Bacteria</taxon>
        <taxon>Bacillati</taxon>
        <taxon>Actinomycetota</taxon>
        <taxon>Actinomycetes</taxon>
        <taxon>Micrococcales</taxon>
        <taxon>Microbacteriaceae</taxon>
        <taxon>Agrococcus</taxon>
    </lineage>
</organism>
<feature type="compositionally biased region" description="Basic and acidic residues" evidence="1">
    <location>
        <begin position="1"/>
        <end position="19"/>
    </location>
</feature>
<evidence type="ECO:0000256" key="1">
    <source>
        <dbReference type="SAM" id="MobiDB-lite"/>
    </source>
</evidence>
<dbReference type="Proteomes" id="UP001501266">
    <property type="component" value="Unassembled WGS sequence"/>
</dbReference>
<reference evidence="2 3" key="1">
    <citation type="journal article" date="2019" name="Int. J. Syst. Evol. Microbiol.">
        <title>The Global Catalogue of Microorganisms (GCM) 10K type strain sequencing project: providing services to taxonomists for standard genome sequencing and annotation.</title>
        <authorList>
            <consortium name="The Broad Institute Genomics Platform"/>
            <consortium name="The Broad Institute Genome Sequencing Center for Infectious Disease"/>
            <person name="Wu L."/>
            <person name="Ma J."/>
        </authorList>
    </citation>
    <scope>NUCLEOTIDE SEQUENCE [LARGE SCALE GENOMIC DNA]</scope>
    <source>
        <strain evidence="2 3">JCM 12398</strain>
    </source>
</reference>
<proteinExistence type="predicted"/>